<dbReference type="Pfam" id="PF07727">
    <property type="entry name" value="RVT_2"/>
    <property type="match status" value="1"/>
</dbReference>
<gene>
    <name evidence="2" type="ORF">FSB_LOCUS41051</name>
</gene>
<evidence type="ECO:0000259" key="1">
    <source>
        <dbReference type="Pfam" id="PF07727"/>
    </source>
</evidence>
<evidence type="ECO:0000313" key="2">
    <source>
        <dbReference type="EMBL" id="SPD13169.1"/>
    </source>
</evidence>
<reference evidence="2" key="1">
    <citation type="submission" date="2018-02" db="EMBL/GenBank/DDBJ databases">
        <authorList>
            <person name="Cohen D.B."/>
            <person name="Kent A.D."/>
        </authorList>
    </citation>
    <scope>NUCLEOTIDE SEQUENCE</scope>
</reference>
<accession>A0A2N9HNI0</accession>
<proteinExistence type="predicted"/>
<dbReference type="EMBL" id="OIVN01003724">
    <property type="protein sequence ID" value="SPD13169.1"/>
    <property type="molecule type" value="Genomic_DNA"/>
</dbReference>
<organism evidence="2">
    <name type="scientific">Fagus sylvatica</name>
    <name type="common">Beechnut</name>
    <dbReference type="NCBI Taxonomy" id="28930"/>
    <lineage>
        <taxon>Eukaryota</taxon>
        <taxon>Viridiplantae</taxon>
        <taxon>Streptophyta</taxon>
        <taxon>Embryophyta</taxon>
        <taxon>Tracheophyta</taxon>
        <taxon>Spermatophyta</taxon>
        <taxon>Magnoliopsida</taxon>
        <taxon>eudicotyledons</taxon>
        <taxon>Gunneridae</taxon>
        <taxon>Pentapetalae</taxon>
        <taxon>rosids</taxon>
        <taxon>fabids</taxon>
        <taxon>Fagales</taxon>
        <taxon>Fagaceae</taxon>
        <taxon>Fagus</taxon>
    </lineage>
</organism>
<dbReference type="AlphaFoldDB" id="A0A2N9HNI0"/>
<feature type="domain" description="Reverse transcriptase Ty1/copia-type" evidence="1">
    <location>
        <begin position="4"/>
        <end position="52"/>
    </location>
</feature>
<dbReference type="InterPro" id="IPR013103">
    <property type="entry name" value="RVT_2"/>
</dbReference>
<name>A0A2N9HNI0_FAGSY</name>
<sequence>MTVLPFSKSVIGCKWVYKIKIWADGSVESYKARLVAKGFTQEYGIDYEETFALERLTPHSFAGKVLMSVHGDERGGYRLRRWERGSSPEIPGNVGRDPRSSICRKWVPVISKTWLWYQLRMILWIDRHDLVVDLWLDENSHVRKPC</sequence>
<protein>
    <recommendedName>
        <fullName evidence="1">Reverse transcriptase Ty1/copia-type domain-containing protein</fullName>
    </recommendedName>
</protein>